<dbReference type="InterPro" id="IPR050109">
    <property type="entry name" value="HTH-type_TetR-like_transc_reg"/>
</dbReference>
<dbReference type="KEGG" id="swi:Swit_1551"/>
<dbReference type="Pfam" id="PF00440">
    <property type="entry name" value="TetR_N"/>
    <property type="match status" value="1"/>
</dbReference>
<feature type="DNA-binding region" description="H-T-H motif" evidence="2">
    <location>
        <begin position="56"/>
        <end position="75"/>
    </location>
</feature>
<dbReference type="InterPro" id="IPR023772">
    <property type="entry name" value="DNA-bd_HTH_TetR-type_CS"/>
</dbReference>
<dbReference type="Gene3D" id="1.10.357.10">
    <property type="entry name" value="Tetracycline Repressor, domain 2"/>
    <property type="match status" value="1"/>
</dbReference>
<keyword evidence="1 2" id="KW-0238">DNA-binding</keyword>
<evidence type="ECO:0000313" key="4">
    <source>
        <dbReference type="EMBL" id="ABQ67914.1"/>
    </source>
</evidence>
<dbReference type="GO" id="GO:0003700">
    <property type="term" value="F:DNA-binding transcription factor activity"/>
    <property type="evidence" value="ECO:0007669"/>
    <property type="project" value="TreeGrafter"/>
</dbReference>
<protein>
    <submittedName>
        <fullName evidence="4">Transcriptional regulator, TetR family</fullName>
    </submittedName>
</protein>
<dbReference type="Proteomes" id="UP000001989">
    <property type="component" value="Chromosome"/>
</dbReference>
<gene>
    <name evidence="4" type="ordered locus">Swit_1551</name>
</gene>
<dbReference type="PRINTS" id="PR00455">
    <property type="entry name" value="HTHTETR"/>
</dbReference>
<evidence type="ECO:0000256" key="1">
    <source>
        <dbReference type="ARBA" id="ARBA00023125"/>
    </source>
</evidence>
<evidence type="ECO:0000256" key="2">
    <source>
        <dbReference type="PROSITE-ProRule" id="PRU00335"/>
    </source>
</evidence>
<dbReference type="SUPFAM" id="SSF48498">
    <property type="entry name" value="Tetracyclin repressor-like, C-terminal domain"/>
    <property type="match status" value="1"/>
</dbReference>
<dbReference type="InterPro" id="IPR036271">
    <property type="entry name" value="Tet_transcr_reg_TetR-rel_C_sf"/>
</dbReference>
<dbReference type="InterPro" id="IPR009057">
    <property type="entry name" value="Homeodomain-like_sf"/>
</dbReference>
<dbReference type="PROSITE" id="PS50977">
    <property type="entry name" value="HTH_TETR_2"/>
    <property type="match status" value="1"/>
</dbReference>
<dbReference type="AlphaFoldDB" id="A0A9J9HAN6"/>
<organism evidence="4 5">
    <name type="scientific">Rhizorhabdus wittichii (strain DSM 6014 / CCUG 31198 / JCM 15750 / NBRC 105917 / EY 4224 / RW1)</name>
    <name type="common">Sphingomonas wittichii</name>
    <dbReference type="NCBI Taxonomy" id="392499"/>
    <lineage>
        <taxon>Bacteria</taxon>
        <taxon>Pseudomonadati</taxon>
        <taxon>Pseudomonadota</taxon>
        <taxon>Alphaproteobacteria</taxon>
        <taxon>Sphingomonadales</taxon>
        <taxon>Sphingomonadaceae</taxon>
        <taxon>Rhizorhabdus</taxon>
    </lineage>
</organism>
<dbReference type="InterPro" id="IPR001647">
    <property type="entry name" value="HTH_TetR"/>
</dbReference>
<dbReference type="SUPFAM" id="SSF46689">
    <property type="entry name" value="Homeodomain-like"/>
    <property type="match status" value="1"/>
</dbReference>
<proteinExistence type="predicted"/>
<dbReference type="PANTHER" id="PTHR30055">
    <property type="entry name" value="HTH-TYPE TRANSCRIPTIONAL REGULATOR RUTR"/>
    <property type="match status" value="1"/>
</dbReference>
<sequence>MSDAGIRAGRPRRRCMAFAFRRVYNRRMPAPPKIDRRHMLDTAVRIFREGGLQELTLRRLAGELGVEAASLYRHVPGKQQLLAQVTLRLFRDQLDRIGLCERWQDWLQSFGRTLWATQEQMHDVANLVLSTTFEAAQLQEMSDWTAEALVPFGIERSTALEMQVSIQAMVLGLGGLAGGPSSELVRQQVSFDSLVEHTLSALVIGWEVRLGQERSAAASTSKAAA</sequence>
<evidence type="ECO:0000313" key="5">
    <source>
        <dbReference type="Proteomes" id="UP000001989"/>
    </source>
</evidence>
<dbReference type="PROSITE" id="PS01081">
    <property type="entry name" value="HTH_TETR_1"/>
    <property type="match status" value="1"/>
</dbReference>
<dbReference type="PANTHER" id="PTHR30055:SF181">
    <property type="entry name" value="BLR6905 PROTEIN"/>
    <property type="match status" value="1"/>
</dbReference>
<name>A0A9J9HAN6_RHIWR</name>
<reference evidence="4 5" key="1">
    <citation type="journal article" date="2010" name="J. Bacteriol.">
        <title>Genome sequence of the dioxin-mineralizing bacterium Sphingomonas wittichii RW1.</title>
        <authorList>
            <person name="Miller T.R."/>
            <person name="Delcher A.L."/>
            <person name="Salzberg S.L."/>
            <person name="Saunders E."/>
            <person name="Detter J.C."/>
            <person name="Halden R.U."/>
        </authorList>
    </citation>
    <scope>NUCLEOTIDE SEQUENCE [LARGE SCALE GENOMIC DNA]</scope>
    <source>
        <strain evidence="5">DSM 6014 / CCUG 31198 / JCM 15750 / NBRC 105917 / EY 4224 / RW1</strain>
    </source>
</reference>
<evidence type="ECO:0000259" key="3">
    <source>
        <dbReference type="PROSITE" id="PS50977"/>
    </source>
</evidence>
<accession>A0A9J9HAN6</accession>
<dbReference type="GO" id="GO:0000976">
    <property type="term" value="F:transcription cis-regulatory region binding"/>
    <property type="evidence" value="ECO:0007669"/>
    <property type="project" value="TreeGrafter"/>
</dbReference>
<feature type="domain" description="HTH tetR-type" evidence="3">
    <location>
        <begin position="33"/>
        <end position="93"/>
    </location>
</feature>
<dbReference type="EMBL" id="CP000699">
    <property type="protein sequence ID" value="ABQ67914.1"/>
    <property type="molecule type" value="Genomic_DNA"/>
</dbReference>
<keyword evidence="5" id="KW-1185">Reference proteome</keyword>